<dbReference type="Proteomes" id="UP000579153">
    <property type="component" value="Unassembled WGS sequence"/>
</dbReference>
<accession>A0A7W9GDK4</accession>
<reference evidence="1 2" key="1">
    <citation type="submission" date="2020-08" db="EMBL/GenBank/DDBJ databases">
        <title>Sequencing the genomes of 1000 actinobacteria strains.</title>
        <authorList>
            <person name="Klenk H.-P."/>
        </authorList>
    </citation>
    <scope>NUCLEOTIDE SEQUENCE [LARGE SCALE GENOMIC DNA]</scope>
    <source>
        <strain evidence="1 2">DSM 45507</strain>
    </source>
</reference>
<proteinExistence type="predicted"/>
<protein>
    <submittedName>
        <fullName evidence="1">Uncharacterized protein</fullName>
    </submittedName>
</protein>
<dbReference type="AlphaFoldDB" id="A0A7W9GDK4"/>
<gene>
    <name evidence="1" type="ORF">HD596_008604</name>
</gene>
<comment type="caution">
    <text evidence="1">The sequence shown here is derived from an EMBL/GenBank/DDBJ whole genome shotgun (WGS) entry which is preliminary data.</text>
</comment>
<name>A0A7W9GDK4_9ACTN</name>
<organism evidence="1 2">
    <name type="scientific">Nonomuraea jabiensis</name>
    <dbReference type="NCBI Taxonomy" id="882448"/>
    <lineage>
        <taxon>Bacteria</taxon>
        <taxon>Bacillati</taxon>
        <taxon>Actinomycetota</taxon>
        <taxon>Actinomycetes</taxon>
        <taxon>Streptosporangiales</taxon>
        <taxon>Streptosporangiaceae</taxon>
        <taxon>Nonomuraea</taxon>
    </lineage>
</organism>
<dbReference type="RefSeq" id="WP_185075072.1">
    <property type="nucleotide sequence ID" value="NZ_JACHMB010000001.1"/>
</dbReference>
<dbReference type="EMBL" id="JACHMB010000001">
    <property type="protein sequence ID" value="MBB5781848.1"/>
    <property type="molecule type" value="Genomic_DNA"/>
</dbReference>
<evidence type="ECO:0000313" key="2">
    <source>
        <dbReference type="Proteomes" id="UP000579153"/>
    </source>
</evidence>
<sequence length="79" mass="8874">MTRWRPAICDACARLRQRVDPQAAGRYVPYCEAFPEGVPAEVYGGGFDHRYEYPGDGGVRFALRPTAEGAVRAFELRRP</sequence>
<keyword evidence="2" id="KW-1185">Reference proteome</keyword>
<evidence type="ECO:0000313" key="1">
    <source>
        <dbReference type="EMBL" id="MBB5781848.1"/>
    </source>
</evidence>